<evidence type="ECO:0000313" key="4">
    <source>
        <dbReference type="Proteomes" id="UP000246004"/>
    </source>
</evidence>
<proteinExistence type="predicted"/>
<organism evidence="1 3">
    <name type="scientific">Methanosphaera cuniculi</name>
    <dbReference type="NCBI Taxonomy" id="1077256"/>
    <lineage>
        <taxon>Archaea</taxon>
        <taxon>Methanobacteriati</taxon>
        <taxon>Methanobacteriota</taxon>
        <taxon>Methanomada group</taxon>
        <taxon>Methanobacteria</taxon>
        <taxon>Methanobacteriales</taxon>
        <taxon>Methanobacteriaceae</taxon>
        <taxon>Methanosphaera</taxon>
    </lineage>
</organism>
<dbReference type="EMBL" id="LMVN01000001">
    <property type="protein sequence ID" value="PAV08306.1"/>
    <property type="molecule type" value="Genomic_DNA"/>
</dbReference>
<accession>A0A2A2HG89</accession>
<dbReference type="EMBL" id="LWMS01000020">
    <property type="protein sequence ID" value="PWL08401.1"/>
    <property type="molecule type" value="Genomic_DNA"/>
</dbReference>
<dbReference type="InterPro" id="IPR027417">
    <property type="entry name" value="P-loop_NTPase"/>
</dbReference>
<dbReference type="RefSeq" id="WP_095607961.1">
    <property type="nucleotide sequence ID" value="NZ_LMVN01000001.1"/>
</dbReference>
<dbReference type="AlphaFoldDB" id="A0A2A2HG89"/>
<dbReference type="Proteomes" id="UP000246004">
    <property type="component" value="Unassembled WGS sequence"/>
</dbReference>
<gene>
    <name evidence="1" type="ORF">ASJ82_03730</name>
    <name evidence="2" type="ORF">MSCUN_08400</name>
</gene>
<keyword evidence="3" id="KW-1185">Reference proteome</keyword>
<reference evidence="1 3" key="2">
    <citation type="journal article" date="2017" name="BMC Genomics">
        <title>Genomic analysis of methanogenic archaea reveals a shift towards energy conservation.</title>
        <authorList>
            <person name="Gilmore S.P."/>
            <person name="Henske J.K."/>
            <person name="Sexton J.A."/>
            <person name="Solomon K.V."/>
            <person name="Seppala S."/>
            <person name="Yoo J.I."/>
            <person name="Huyett L.M."/>
            <person name="Pressman A."/>
            <person name="Cogan J.Z."/>
            <person name="Kivenson V."/>
            <person name="Peng X."/>
            <person name="Tan Y."/>
            <person name="Valentine D.L."/>
            <person name="O'Malley M.A."/>
        </authorList>
    </citation>
    <scope>NUCLEOTIDE SEQUENCE [LARGE SCALE GENOMIC DNA]</scope>
    <source>
        <strain evidence="1 3">1R-7</strain>
    </source>
</reference>
<protein>
    <recommendedName>
        <fullName evidence="5">ATP-dependent helicase C-terminal domain-containing protein</fullName>
    </recommendedName>
</protein>
<dbReference type="Proteomes" id="UP000217528">
    <property type="component" value="Unassembled WGS sequence"/>
</dbReference>
<sequence length="614" mass="72812">MKYVTINGKKVLEDIKREASDDQKFINYDHILNAFKLTDDEVFECLEQLESQDFIELNKTLKILSYKDIDAPYKIVDKEYLNTHITNLKRLKDEYCPFIDEQIIENYPYTITQHNYLKDIQKTYNHLKNSDKKYILIESEDTLASQIITSSIAELINDTYIITHDKQKNENYKQIARFTEYKNRENFNCMEAGILDIQNNGQLKRCSEGRCLEKPDLLADEEFHCKFDVTDKQLQENPDIVCCPYINHKQKIQNTNITLINYTDALNELNNSTLPKRKLIILDDVHKAEKYLMNHIVFKISKNDLKEDLAYHMDNTKLSIPEAIDKVDEILTLYNKAYHADRKYEIKLKLMNLTKTLKKDQDNWVCIVDDEYLTFKPINIQKYTQKYLTDYADKIILTSNNIQNRELLLKWLNIDKNDVAFIKVNKKNTQHTRPIIMNLIGAMSKKKRNKTKPKTKPVIHDILRQYPENKGIIYTSDIELQKYIQDEIQDPRLIFNTDDENMIKTFNESSDPLIIVTSDFNYSDINYDNVSFQVVYKIPYPPLKDEQIKQRKNQEEEWYIYQAINNLCEIYMKAYENTDDITTTYILDSGIKTILDNKNYIQLIPEFIKDKIEK</sequence>
<dbReference type="Gene3D" id="3.40.50.300">
    <property type="entry name" value="P-loop containing nucleotide triphosphate hydrolases"/>
    <property type="match status" value="1"/>
</dbReference>
<reference evidence="2 4" key="1">
    <citation type="submission" date="2016-04" db="EMBL/GenBank/DDBJ databases">
        <title>Genome sequence of Methanosphaera cuniculi DSM 4103.</title>
        <authorList>
            <person name="Poehlein A."/>
            <person name="Seedorf H."/>
            <person name="Daniel R."/>
        </authorList>
    </citation>
    <scope>NUCLEOTIDE SEQUENCE [LARGE SCALE GENOMIC DNA]</scope>
    <source>
        <strain evidence="2 4">DSM 4103</strain>
    </source>
</reference>
<evidence type="ECO:0000313" key="1">
    <source>
        <dbReference type="EMBL" id="PAV08306.1"/>
    </source>
</evidence>
<name>A0A2A2HG89_9EURY</name>
<evidence type="ECO:0000313" key="3">
    <source>
        <dbReference type="Proteomes" id="UP000217528"/>
    </source>
</evidence>
<dbReference type="OrthoDB" id="76985at2157"/>
<evidence type="ECO:0000313" key="2">
    <source>
        <dbReference type="EMBL" id="PWL08401.1"/>
    </source>
</evidence>
<comment type="caution">
    <text evidence="1">The sequence shown here is derived from an EMBL/GenBank/DDBJ whole genome shotgun (WGS) entry which is preliminary data.</text>
</comment>
<evidence type="ECO:0008006" key="5">
    <source>
        <dbReference type="Google" id="ProtNLM"/>
    </source>
</evidence>